<comment type="caution">
    <text evidence="4">The sequence shown here is derived from an EMBL/GenBank/DDBJ whole genome shotgun (WGS) entry which is preliminary data.</text>
</comment>
<keyword evidence="1" id="KW-0677">Repeat</keyword>
<dbReference type="SUPFAM" id="SSF48403">
    <property type="entry name" value="Ankyrin repeat"/>
    <property type="match status" value="1"/>
</dbReference>
<dbReference type="GeneID" id="62163799"/>
<dbReference type="PANTHER" id="PTHR24198">
    <property type="entry name" value="ANKYRIN REPEAT AND PROTEIN KINASE DOMAIN-CONTAINING PROTEIN"/>
    <property type="match status" value="1"/>
</dbReference>
<dbReference type="PANTHER" id="PTHR24198:SF165">
    <property type="entry name" value="ANKYRIN REPEAT-CONTAINING PROTEIN-RELATED"/>
    <property type="match status" value="1"/>
</dbReference>
<dbReference type="PROSITE" id="PS50297">
    <property type="entry name" value="ANK_REP_REGION"/>
    <property type="match status" value="1"/>
</dbReference>
<gene>
    <name evidence="4" type="ORF">CkaCkLH20_08010</name>
</gene>
<name>A0A9P6I299_9PEZI</name>
<protein>
    <recommendedName>
        <fullName evidence="6">Ankyrin repeat protein</fullName>
    </recommendedName>
</protein>
<evidence type="ECO:0000313" key="5">
    <source>
        <dbReference type="Proteomes" id="UP000781932"/>
    </source>
</evidence>
<dbReference type="Proteomes" id="UP000781932">
    <property type="component" value="Unassembled WGS sequence"/>
</dbReference>
<dbReference type="RefSeq" id="XP_038743908.1">
    <property type="nucleotide sequence ID" value="XM_038890725.1"/>
</dbReference>
<evidence type="ECO:0000256" key="3">
    <source>
        <dbReference type="PROSITE-ProRule" id="PRU00023"/>
    </source>
</evidence>
<accession>A0A9P6I299</accession>
<reference evidence="4" key="2">
    <citation type="submission" date="2020-11" db="EMBL/GenBank/DDBJ databases">
        <title>Whole genome sequencing of Colletotrichum sp.</title>
        <authorList>
            <person name="Li H."/>
        </authorList>
    </citation>
    <scope>NUCLEOTIDE SEQUENCE</scope>
    <source>
        <strain evidence="4">CkLH20</strain>
    </source>
</reference>
<evidence type="ECO:0000313" key="4">
    <source>
        <dbReference type="EMBL" id="KAF9874447.1"/>
    </source>
</evidence>
<evidence type="ECO:0000256" key="1">
    <source>
        <dbReference type="ARBA" id="ARBA00022737"/>
    </source>
</evidence>
<dbReference type="AlphaFoldDB" id="A0A9P6I299"/>
<organism evidence="4 5">
    <name type="scientific">Colletotrichum karsti</name>
    <dbReference type="NCBI Taxonomy" id="1095194"/>
    <lineage>
        <taxon>Eukaryota</taxon>
        <taxon>Fungi</taxon>
        <taxon>Dikarya</taxon>
        <taxon>Ascomycota</taxon>
        <taxon>Pezizomycotina</taxon>
        <taxon>Sordariomycetes</taxon>
        <taxon>Hypocreomycetidae</taxon>
        <taxon>Glomerellales</taxon>
        <taxon>Glomerellaceae</taxon>
        <taxon>Colletotrichum</taxon>
        <taxon>Colletotrichum boninense species complex</taxon>
    </lineage>
</organism>
<dbReference type="InterPro" id="IPR002110">
    <property type="entry name" value="Ankyrin_rpt"/>
</dbReference>
<dbReference type="InterPro" id="IPR036770">
    <property type="entry name" value="Ankyrin_rpt-contain_sf"/>
</dbReference>
<evidence type="ECO:0008006" key="6">
    <source>
        <dbReference type="Google" id="ProtNLM"/>
    </source>
</evidence>
<dbReference type="Pfam" id="PF12796">
    <property type="entry name" value="Ank_2"/>
    <property type="match status" value="1"/>
</dbReference>
<feature type="repeat" description="ANK" evidence="3">
    <location>
        <begin position="198"/>
        <end position="231"/>
    </location>
</feature>
<dbReference type="SMART" id="SM00248">
    <property type="entry name" value="ANK"/>
    <property type="match status" value="4"/>
</dbReference>
<sequence>MASSREDSLITLASAGDVNQMRNLLTAAQESPSEETIQRLLTTAAKSSQLDVVSFLLEQYPSVPLDEEIVRAAVNTGSIPIFKALLSRDPSVINMPFDMRGSPLIVACMGQQKVEYLQFLLETGADPNQDPDAASFPLALVAALYSDTAAIDLLLKHGARLERSGALAAAARRGNEPMTRCLLERGARLDADAPAVGPGPSPLHVAVKAGHAGVARILLQQGGADPNAADASGTTAIELAEQMRQQGKDVSEMIEVLGGVQGR</sequence>
<evidence type="ECO:0000256" key="2">
    <source>
        <dbReference type="ARBA" id="ARBA00023043"/>
    </source>
</evidence>
<dbReference type="Gene3D" id="1.25.40.20">
    <property type="entry name" value="Ankyrin repeat-containing domain"/>
    <property type="match status" value="2"/>
</dbReference>
<dbReference type="Pfam" id="PF00023">
    <property type="entry name" value="Ank"/>
    <property type="match status" value="1"/>
</dbReference>
<reference evidence="4" key="1">
    <citation type="submission" date="2020-03" db="EMBL/GenBank/DDBJ databases">
        <authorList>
            <person name="He L."/>
        </authorList>
    </citation>
    <scope>NUCLEOTIDE SEQUENCE</scope>
    <source>
        <strain evidence="4">CkLH20</strain>
    </source>
</reference>
<keyword evidence="2 3" id="KW-0040">ANK repeat</keyword>
<proteinExistence type="predicted"/>
<dbReference type="OrthoDB" id="426293at2759"/>
<dbReference type="EMBL" id="JAATWM020000026">
    <property type="protein sequence ID" value="KAF9874447.1"/>
    <property type="molecule type" value="Genomic_DNA"/>
</dbReference>
<keyword evidence="5" id="KW-1185">Reference proteome</keyword>
<dbReference type="PROSITE" id="PS50088">
    <property type="entry name" value="ANK_REPEAT"/>
    <property type="match status" value="1"/>
</dbReference>